<dbReference type="Pfam" id="PF00651">
    <property type="entry name" value="BTB"/>
    <property type="match status" value="1"/>
</dbReference>
<evidence type="ECO:0000259" key="4">
    <source>
        <dbReference type="PROSITE" id="PS50097"/>
    </source>
</evidence>
<dbReference type="PANTHER" id="PTHR46231:SF1">
    <property type="entry name" value="ANKYRIN REPEAT AND BTB_POZ DOMAIN-CONTAINING PROTEIN 1"/>
    <property type="match status" value="1"/>
</dbReference>
<evidence type="ECO:0000313" key="5">
    <source>
        <dbReference type="EMBL" id="EFJ51439.1"/>
    </source>
</evidence>
<dbReference type="GO" id="GO:0000151">
    <property type="term" value="C:ubiquitin ligase complex"/>
    <property type="evidence" value="ECO:0007669"/>
    <property type="project" value="TreeGrafter"/>
</dbReference>
<dbReference type="Proteomes" id="UP000001058">
    <property type="component" value="Unassembled WGS sequence"/>
</dbReference>
<dbReference type="InterPro" id="IPR000210">
    <property type="entry name" value="BTB/POZ_dom"/>
</dbReference>
<dbReference type="CDD" id="cd18186">
    <property type="entry name" value="BTB_POZ_ZBTB_KLHL-like"/>
    <property type="match status" value="1"/>
</dbReference>
<dbReference type="PANTHER" id="PTHR46231">
    <property type="entry name" value="ANKYRIN REPEAT AND BTB/POZ DOMAIN-CONTAINING PROTEIN 1"/>
    <property type="match status" value="1"/>
</dbReference>
<dbReference type="KEGG" id="vcn:VOLCADRAFT_87741"/>
<dbReference type="GO" id="GO:0005737">
    <property type="term" value="C:cytoplasm"/>
    <property type="evidence" value="ECO:0007669"/>
    <property type="project" value="TreeGrafter"/>
</dbReference>
<evidence type="ECO:0000256" key="1">
    <source>
        <dbReference type="ARBA" id="ARBA00004906"/>
    </source>
</evidence>
<dbReference type="OrthoDB" id="537338at2759"/>
<dbReference type="EMBL" id="GL378327">
    <property type="protein sequence ID" value="EFJ51439.1"/>
    <property type="molecule type" value="Genomic_DNA"/>
</dbReference>
<dbReference type="RefSeq" id="XP_002947391.1">
    <property type="nucleotide sequence ID" value="XM_002947345.1"/>
</dbReference>
<feature type="non-terminal residue" evidence="5">
    <location>
        <position position="1"/>
    </location>
</feature>
<keyword evidence="6" id="KW-1185">Reference proteome</keyword>
<name>D8TM45_VOLCA</name>
<feature type="domain" description="BTB" evidence="4">
    <location>
        <begin position="263"/>
        <end position="343"/>
    </location>
</feature>
<dbReference type="GeneID" id="9620494"/>
<dbReference type="PROSITE" id="PS50097">
    <property type="entry name" value="BTB"/>
    <property type="match status" value="1"/>
</dbReference>
<evidence type="ECO:0000256" key="2">
    <source>
        <dbReference type="ARBA" id="ARBA00022737"/>
    </source>
</evidence>
<accession>D8TM45</accession>
<dbReference type="SMART" id="SM00225">
    <property type="entry name" value="BTB"/>
    <property type="match status" value="1"/>
</dbReference>
<dbReference type="SUPFAM" id="SSF54695">
    <property type="entry name" value="POZ domain"/>
    <property type="match status" value="1"/>
</dbReference>
<dbReference type="STRING" id="3068.D8TM45"/>
<comment type="pathway">
    <text evidence="1">Protein modification; protein ubiquitination.</text>
</comment>
<proteinExistence type="predicted"/>
<reference evidence="5 6" key="1">
    <citation type="journal article" date="2010" name="Science">
        <title>Genomic analysis of organismal complexity in the multicellular green alga Volvox carteri.</title>
        <authorList>
            <person name="Prochnik S.E."/>
            <person name="Umen J."/>
            <person name="Nedelcu A.M."/>
            <person name="Hallmann A."/>
            <person name="Miller S.M."/>
            <person name="Nishii I."/>
            <person name="Ferris P."/>
            <person name="Kuo A."/>
            <person name="Mitros T."/>
            <person name="Fritz-Laylin L.K."/>
            <person name="Hellsten U."/>
            <person name="Chapman J."/>
            <person name="Simakov O."/>
            <person name="Rensing S.A."/>
            <person name="Terry A."/>
            <person name="Pangilinan J."/>
            <person name="Kapitonov V."/>
            <person name="Jurka J."/>
            <person name="Salamov A."/>
            <person name="Shapiro H."/>
            <person name="Schmutz J."/>
            <person name="Grimwood J."/>
            <person name="Lindquist E."/>
            <person name="Lucas S."/>
            <person name="Grigoriev I.V."/>
            <person name="Schmitt R."/>
            <person name="Kirk D."/>
            <person name="Rokhsar D.S."/>
        </authorList>
    </citation>
    <scope>NUCLEOTIDE SEQUENCE [LARGE SCALE GENOMIC DNA]</scope>
    <source>
        <strain evidence="6">f. Nagariensis / Eve</strain>
    </source>
</reference>
<organism evidence="6">
    <name type="scientific">Volvox carteri f. nagariensis</name>
    <dbReference type="NCBI Taxonomy" id="3068"/>
    <lineage>
        <taxon>Eukaryota</taxon>
        <taxon>Viridiplantae</taxon>
        <taxon>Chlorophyta</taxon>
        <taxon>core chlorophytes</taxon>
        <taxon>Chlorophyceae</taxon>
        <taxon>CS clade</taxon>
        <taxon>Chlamydomonadales</taxon>
        <taxon>Volvocaceae</taxon>
        <taxon>Volvox</taxon>
    </lineage>
</organism>
<dbReference type="AlphaFoldDB" id="D8TM45"/>
<keyword evidence="2" id="KW-0677">Repeat</keyword>
<gene>
    <name evidence="5" type="ORF">VOLCADRAFT_87741</name>
</gene>
<dbReference type="InParanoid" id="D8TM45"/>
<keyword evidence="3" id="KW-0040">ANK repeat</keyword>
<dbReference type="Gene3D" id="3.30.710.10">
    <property type="entry name" value="Potassium Channel Kv1.1, Chain A"/>
    <property type="match status" value="1"/>
</dbReference>
<protein>
    <recommendedName>
        <fullName evidence="4">BTB domain-containing protein</fullName>
    </recommendedName>
</protein>
<evidence type="ECO:0000256" key="3">
    <source>
        <dbReference type="ARBA" id="ARBA00023043"/>
    </source>
</evidence>
<dbReference type="InterPro" id="IPR044515">
    <property type="entry name" value="ABTB1"/>
</dbReference>
<dbReference type="InterPro" id="IPR011333">
    <property type="entry name" value="SKP1/BTB/POZ_sf"/>
</dbReference>
<sequence>PQLQHGNSYHNHYHAQQQQQQQYQILVVCNGGICPLLAACDSVDASSSPKLGSPLTVTGAMTSHISRVLDATFEPRSGMVVLAAPKALISLDARNEASRLSGQLKGWFANSCDGVGDAARYTSLQRIVASAPGYLHIMDDQGQGKTYLRQVHLLGGSCAVSTLMPGDGVFTYDRSTGSVLYVTDYRTINRVTAQGLLEPVVGHEGCSYDGGVVACRASHRVDGPIGLARFVSVIDITADEYSSSGTAGSAAMEPLRIAAESPPDVVIIAGDGGTSFPAHRAVLSARCLYFRKLFSASFGGGGGGGAASSGSDDIVEVPLRGTDPDALAVVLRHIYTGSFEHLTATAAAAAASTSEPLRAVAALADRLLLPQLCAHAQELLLRDLAPDTVVSEMLWAERAGLQTLLAQLEQYFVVHAAEVAQQAPQSVDRLLEGGNTENPG</sequence>
<evidence type="ECO:0000313" key="6">
    <source>
        <dbReference type="Proteomes" id="UP000001058"/>
    </source>
</evidence>